<dbReference type="CDD" id="cd04182">
    <property type="entry name" value="GT_2_like_f"/>
    <property type="match status" value="1"/>
</dbReference>
<gene>
    <name evidence="2" type="ORF">UFOPK3773_00289</name>
    <name evidence="3" type="ORF">UFOPK3992_02120</name>
</gene>
<dbReference type="GO" id="GO:0016779">
    <property type="term" value="F:nucleotidyltransferase activity"/>
    <property type="evidence" value="ECO:0007669"/>
    <property type="project" value="UniProtKB-ARBA"/>
</dbReference>
<accession>A0A6J7ILZ0</accession>
<dbReference type="PANTHER" id="PTHR43777:SF1">
    <property type="entry name" value="MOLYBDENUM COFACTOR CYTIDYLYLTRANSFERASE"/>
    <property type="match status" value="1"/>
</dbReference>
<dbReference type="Pfam" id="PF12804">
    <property type="entry name" value="NTP_transf_3"/>
    <property type="match status" value="1"/>
</dbReference>
<dbReference type="PANTHER" id="PTHR43777">
    <property type="entry name" value="MOLYBDENUM COFACTOR CYTIDYLYLTRANSFERASE"/>
    <property type="match status" value="1"/>
</dbReference>
<dbReference type="EMBL" id="CAFBNF010000016">
    <property type="protein sequence ID" value="CAB4931755.1"/>
    <property type="molecule type" value="Genomic_DNA"/>
</dbReference>
<dbReference type="Gene3D" id="3.90.550.10">
    <property type="entry name" value="Spore Coat Polysaccharide Biosynthesis Protein SpsA, Chain A"/>
    <property type="match status" value="1"/>
</dbReference>
<reference evidence="2" key="1">
    <citation type="submission" date="2020-05" db="EMBL/GenBank/DDBJ databases">
        <authorList>
            <person name="Chiriac C."/>
            <person name="Salcher M."/>
            <person name="Ghai R."/>
            <person name="Kavagutti S V."/>
        </authorList>
    </citation>
    <scope>NUCLEOTIDE SEQUENCE</scope>
</reference>
<organism evidence="2">
    <name type="scientific">freshwater metagenome</name>
    <dbReference type="NCBI Taxonomy" id="449393"/>
    <lineage>
        <taxon>unclassified sequences</taxon>
        <taxon>metagenomes</taxon>
        <taxon>ecological metagenomes</taxon>
    </lineage>
</organism>
<evidence type="ECO:0000313" key="2">
    <source>
        <dbReference type="EMBL" id="CAB4931755.1"/>
    </source>
</evidence>
<evidence type="ECO:0000313" key="3">
    <source>
        <dbReference type="EMBL" id="CAB5027825.1"/>
    </source>
</evidence>
<proteinExistence type="predicted"/>
<protein>
    <submittedName>
        <fullName evidence="2">Unannotated protein</fullName>
    </submittedName>
</protein>
<evidence type="ECO:0000259" key="1">
    <source>
        <dbReference type="Pfam" id="PF12804"/>
    </source>
</evidence>
<dbReference type="InterPro" id="IPR025877">
    <property type="entry name" value="MobA-like_NTP_Trfase"/>
</dbReference>
<name>A0A6J7ILZ0_9ZZZZ</name>
<dbReference type="EMBL" id="CAFBOZ010000406">
    <property type="protein sequence ID" value="CAB5027825.1"/>
    <property type="molecule type" value="Genomic_DNA"/>
</dbReference>
<dbReference type="SUPFAM" id="SSF53448">
    <property type="entry name" value="Nucleotide-diphospho-sugar transferases"/>
    <property type="match status" value="1"/>
</dbReference>
<feature type="domain" description="MobA-like NTP transferase" evidence="1">
    <location>
        <begin position="7"/>
        <end position="159"/>
    </location>
</feature>
<sequence length="198" mass="20555">MTEATAGLVLAAGAGRRFGGPKAPVLIDGERLVDRAVRVLREAGCNPVVVVLGAWQGEVAHAETLVNPDWPTGMGSSLRVGLSHLVSRAELDRAIVTLVDLPGLTGAAVRRLMSCPAPLAVATYQGERGHPVLVAREHWGPLIATVTGDSGARAYLSAHEVAGVEVGDIASGDDLDVPPDREALVEPVHEARDHLGPG</sequence>
<dbReference type="AlphaFoldDB" id="A0A6J7ILZ0"/>
<dbReference type="InterPro" id="IPR029044">
    <property type="entry name" value="Nucleotide-diphossugar_trans"/>
</dbReference>